<dbReference type="GO" id="GO:0005634">
    <property type="term" value="C:nucleus"/>
    <property type="evidence" value="ECO:0007669"/>
    <property type="project" value="UniProtKB-SubCell"/>
</dbReference>
<dbReference type="SUPFAM" id="SSF57701">
    <property type="entry name" value="Zn2/Cys6 DNA-binding domain"/>
    <property type="match status" value="1"/>
</dbReference>
<dbReference type="CDD" id="cd12148">
    <property type="entry name" value="fungal_TF_MHR"/>
    <property type="match status" value="1"/>
</dbReference>
<evidence type="ECO:0000256" key="3">
    <source>
        <dbReference type="ARBA" id="ARBA00023125"/>
    </source>
</evidence>
<dbReference type="CDD" id="cd00067">
    <property type="entry name" value="GAL4"/>
    <property type="match status" value="1"/>
</dbReference>
<comment type="subcellular location">
    <subcellularLocation>
        <location evidence="1">Nucleus</location>
    </subcellularLocation>
</comment>
<dbReference type="GO" id="GO:0000981">
    <property type="term" value="F:DNA-binding transcription factor activity, RNA polymerase II-specific"/>
    <property type="evidence" value="ECO:0007669"/>
    <property type="project" value="InterPro"/>
</dbReference>
<dbReference type="PhylomeDB" id="S8AY34"/>
<keyword evidence="5" id="KW-0539">Nucleus</keyword>
<keyword evidence="3" id="KW-0238">DNA-binding</keyword>
<gene>
    <name evidence="7" type="ORF">PDE_01792</name>
</gene>
<reference evidence="7 8" key="1">
    <citation type="journal article" date="2013" name="PLoS ONE">
        <title>Genomic and secretomic analyses reveal unique features of the lignocellulolytic enzyme system of Penicillium decumbens.</title>
        <authorList>
            <person name="Liu G."/>
            <person name="Zhang L."/>
            <person name="Wei X."/>
            <person name="Zou G."/>
            <person name="Qin Y."/>
            <person name="Ma L."/>
            <person name="Li J."/>
            <person name="Zheng H."/>
            <person name="Wang S."/>
            <person name="Wang C."/>
            <person name="Xun L."/>
            <person name="Zhao G.-P."/>
            <person name="Zhou Z."/>
            <person name="Qu Y."/>
        </authorList>
    </citation>
    <scope>NUCLEOTIDE SEQUENCE [LARGE SCALE GENOMIC DNA]</scope>
    <source>
        <strain evidence="8">114-2 / CGMCC 5302</strain>
    </source>
</reference>
<protein>
    <recommendedName>
        <fullName evidence="6">Zn(2)-C6 fungal-type domain-containing protein</fullName>
    </recommendedName>
</protein>
<dbReference type="PROSITE" id="PS50048">
    <property type="entry name" value="ZN2_CY6_FUNGAL_2"/>
    <property type="match status" value="1"/>
</dbReference>
<dbReference type="STRING" id="933388.S8AY34"/>
<sequence>MTERVRRNGQLSACEPCRKSKLRCDHHRPVCGRCSRRRLTEQECLYHPAPMAKQLTPQSELEGVTHPQVPNGSARVSPSPHELVNLNSNLMSLVDPSPSRPTRSCTSLTRTGIALGQPAQPDEEQVRQGARLLNEIVQLGAELGDSMKRFLVSDNELCLHCPLIKLVWDATDQRIRNLPRNMSLQDLKLQSRVIFEQTSSQLVLPSDPDNLPSDLSRQALRWDMLGIYCAQFGLFLGGEKDKLGSVLVHEAWRADRQTLMQRAFQACIQCESFCDSLGAVNDLTLWSRLLTILFATWCFGDDSYHVLRLLGSMSSVFFALGLHKGVQNGQSIPYYMIEIRKRAIAWAHDHDKVWAAFTSRSAAFGFFSNDCICADMMRYPRRPAHLSRHFCTFDLPLDLPDSVIMGPYDALLEARRHLDADGWNTEGVFYPVSRQRVLLLLCMPREEALELKIGPATHDLESKAERTLRKLKSIWRSIPSHLKYDQMRGATTDLDTVMILRYLWLQYLYTEFILYTILANYSQGRREKLMITAHEIVATVLLPARTRDALHSYRADIEWALVFYGMPCASVLVLELLRQDPPTTNTYHINRSKVIQDISILISCCDSWTEPGQSNYQTCRQAQAIFSKSLDSILNCTQPVSRLHVDEADGDRATNDEEAWKLATPDVSQDAEWTVWLDSLGLQGDLWQLPSISTPEYFA</sequence>
<dbReference type="InterPro" id="IPR050613">
    <property type="entry name" value="Sec_Metabolite_Reg"/>
</dbReference>
<evidence type="ECO:0000256" key="2">
    <source>
        <dbReference type="ARBA" id="ARBA00023015"/>
    </source>
</evidence>
<proteinExistence type="predicted"/>
<dbReference type="AlphaFoldDB" id="S8AY34"/>
<dbReference type="InterPro" id="IPR036864">
    <property type="entry name" value="Zn2-C6_fun-type_DNA-bd_sf"/>
</dbReference>
<evidence type="ECO:0000259" key="6">
    <source>
        <dbReference type="PROSITE" id="PS50048"/>
    </source>
</evidence>
<keyword evidence="4" id="KW-0804">Transcription</keyword>
<dbReference type="InterPro" id="IPR001138">
    <property type="entry name" value="Zn2Cys6_DnaBD"/>
</dbReference>
<evidence type="ECO:0000313" key="7">
    <source>
        <dbReference type="EMBL" id="EPS26852.1"/>
    </source>
</evidence>
<dbReference type="Gene3D" id="4.10.240.10">
    <property type="entry name" value="Zn(2)-C6 fungal-type DNA-binding domain"/>
    <property type="match status" value="1"/>
</dbReference>
<dbReference type="EMBL" id="KB644409">
    <property type="protein sequence ID" value="EPS26852.1"/>
    <property type="molecule type" value="Genomic_DNA"/>
</dbReference>
<organism evidence="7 8">
    <name type="scientific">Penicillium oxalicum (strain 114-2 / CGMCC 5302)</name>
    <name type="common">Penicillium decumbens</name>
    <dbReference type="NCBI Taxonomy" id="933388"/>
    <lineage>
        <taxon>Eukaryota</taxon>
        <taxon>Fungi</taxon>
        <taxon>Dikarya</taxon>
        <taxon>Ascomycota</taxon>
        <taxon>Pezizomycotina</taxon>
        <taxon>Eurotiomycetes</taxon>
        <taxon>Eurotiomycetidae</taxon>
        <taxon>Eurotiales</taxon>
        <taxon>Aspergillaceae</taxon>
        <taxon>Penicillium</taxon>
    </lineage>
</organism>
<dbReference type="PANTHER" id="PTHR31001">
    <property type="entry name" value="UNCHARACTERIZED TRANSCRIPTIONAL REGULATORY PROTEIN"/>
    <property type="match status" value="1"/>
</dbReference>
<dbReference type="HOGENOM" id="CLU_013296_1_1_1"/>
<accession>S8AY34</accession>
<dbReference type="SMART" id="SM00066">
    <property type="entry name" value="GAL4"/>
    <property type="match status" value="1"/>
</dbReference>
<keyword evidence="8" id="KW-1185">Reference proteome</keyword>
<evidence type="ECO:0000313" key="8">
    <source>
        <dbReference type="Proteomes" id="UP000019376"/>
    </source>
</evidence>
<dbReference type="OrthoDB" id="4898680at2759"/>
<dbReference type="GO" id="GO:0008270">
    <property type="term" value="F:zinc ion binding"/>
    <property type="evidence" value="ECO:0007669"/>
    <property type="project" value="InterPro"/>
</dbReference>
<name>S8AY34_PENO1</name>
<dbReference type="eggNOG" id="ENOG502SJR6">
    <property type="taxonomic scope" value="Eukaryota"/>
</dbReference>
<dbReference type="Proteomes" id="UP000019376">
    <property type="component" value="Unassembled WGS sequence"/>
</dbReference>
<dbReference type="Pfam" id="PF00172">
    <property type="entry name" value="Zn_clus"/>
    <property type="match status" value="1"/>
</dbReference>
<evidence type="ECO:0000256" key="1">
    <source>
        <dbReference type="ARBA" id="ARBA00004123"/>
    </source>
</evidence>
<dbReference type="PANTHER" id="PTHR31001:SF40">
    <property type="entry name" value="ZN(II)2CYS6 TRANSCRIPTION FACTOR (EUROFUNG)"/>
    <property type="match status" value="1"/>
</dbReference>
<keyword evidence="2" id="KW-0805">Transcription regulation</keyword>
<feature type="domain" description="Zn(2)-C6 fungal-type" evidence="6">
    <location>
        <begin position="13"/>
        <end position="46"/>
    </location>
</feature>
<dbReference type="GO" id="GO:0003677">
    <property type="term" value="F:DNA binding"/>
    <property type="evidence" value="ECO:0007669"/>
    <property type="project" value="UniProtKB-KW"/>
</dbReference>
<evidence type="ECO:0000256" key="5">
    <source>
        <dbReference type="ARBA" id="ARBA00023242"/>
    </source>
</evidence>
<evidence type="ECO:0000256" key="4">
    <source>
        <dbReference type="ARBA" id="ARBA00023163"/>
    </source>
</evidence>